<reference evidence="1 2" key="1">
    <citation type="journal article" date="2019" name="Commun. Biol.">
        <title>The bagworm genome reveals a unique fibroin gene that provides high tensile strength.</title>
        <authorList>
            <person name="Kono N."/>
            <person name="Nakamura H."/>
            <person name="Ohtoshi R."/>
            <person name="Tomita M."/>
            <person name="Numata K."/>
            <person name="Arakawa K."/>
        </authorList>
    </citation>
    <scope>NUCLEOTIDE SEQUENCE [LARGE SCALE GENOMIC DNA]</scope>
</reference>
<dbReference type="AlphaFoldDB" id="A0A4C1Y0U5"/>
<organism evidence="1 2">
    <name type="scientific">Eumeta variegata</name>
    <name type="common">Bagworm moth</name>
    <name type="synonym">Eumeta japonica</name>
    <dbReference type="NCBI Taxonomy" id="151549"/>
    <lineage>
        <taxon>Eukaryota</taxon>
        <taxon>Metazoa</taxon>
        <taxon>Ecdysozoa</taxon>
        <taxon>Arthropoda</taxon>
        <taxon>Hexapoda</taxon>
        <taxon>Insecta</taxon>
        <taxon>Pterygota</taxon>
        <taxon>Neoptera</taxon>
        <taxon>Endopterygota</taxon>
        <taxon>Lepidoptera</taxon>
        <taxon>Glossata</taxon>
        <taxon>Ditrysia</taxon>
        <taxon>Tineoidea</taxon>
        <taxon>Psychidae</taxon>
        <taxon>Oiketicinae</taxon>
        <taxon>Eumeta</taxon>
    </lineage>
</organism>
<comment type="caution">
    <text evidence="1">The sequence shown here is derived from an EMBL/GenBank/DDBJ whole genome shotgun (WGS) entry which is preliminary data.</text>
</comment>
<sequence length="89" mass="9853">MEKPSIEPAPLIVNWYTHHIYERRLNMGMLPVLRTEAARRPIAPNEAAPLIRSRGRLVVTGSKRRPEMNAVSCINIAVRDGPTPAAAEG</sequence>
<accession>A0A4C1Y0U5</accession>
<proteinExistence type="predicted"/>
<evidence type="ECO:0000313" key="2">
    <source>
        <dbReference type="Proteomes" id="UP000299102"/>
    </source>
</evidence>
<dbReference type="EMBL" id="BGZK01001043">
    <property type="protein sequence ID" value="GBP69516.1"/>
    <property type="molecule type" value="Genomic_DNA"/>
</dbReference>
<evidence type="ECO:0000313" key="1">
    <source>
        <dbReference type="EMBL" id="GBP69516.1"/>
    </source>
</evidence>
<gene>
    <name evidence="1" type="ORF">EVAR_88416_1</name>
</gene>
<name>A0A4C1Y0U5_EUMVA</name>
<protein>
    <submittedName>
        <fullName evidence="1">Uncharacterized protein</fullName>
    </submittedName>
</protein>
<keyword evidence="2" id="KW-1185">Reference proteome</keyword>
<dbReference type="Proteomes" id="UP000299102">
    <property type="component" value="Unassembled WGS sequence"/>
</dbReference>